<dbReference type="InterPro" id="IPR001242">
    <property type="entry name" value="Condensation_dom"/>
</dbReference>
<dbReference type="FunFam" id="3.30.559.30:FF:000003">
    <property type="entry name" value="Nonribosomal peptide synthase SidD"/>
    <property type="match status" value="1"/>
</dbReference>
<dbReference type="PANTHER" id="PTHR45527:SF1">
    <property type="entry name" value="FATTY ACID SYNTHASE"/>
    <property type="match status" value="1"/>
</dbReference>
<dbReference type="CDD" id="cd05918">
    <property type="entry name" value="A_NRPS_SidN3_like"/>
    <property type="match status" value="2"/>
</dbReference>
<feature type="domain" description="Carrier" evidence="5">
    <location>
        <begin position="710"/>
        <end position="786"/>
    </location>
</feature>
<dbReference type="GO" id="GO:0005737">
    <property type="term" value="C:cytoplasm"/>
    <property type="evidence" value="ECO:0007669"/>
    <property type="project" value="TreeGrafter"/>
</dbReference>
<comment type="similarity">
    <text evidence="4">Belongs to the NRP synthetase family.</text>
</comment>
<dbReference type="InterPro" id="IPR020845">
    <property type="entry name" value="AMP-binding_CS"/>
</dbReference>
<dbReference type="InterPro" id="IPR023213">
    <property type="entry name" value="CAT-like_dom_sf"/>
</dbReference>
<organism evidence="6 7">
    <name type="scientific">Aspergillus indologenus CBS 114.80</name>
    <dbReference type="NCBI Taxonomy" id="1450541"/>
    <lineage>
        <taxon>Eukaryota</taxon>
        <taxon>Fungi</taxon>
        <taxon>Dikarya</taxon>
        <taxon>Ascomycota</taxon>
        <taxon>Pezizomycotina</taxon>
        <taxon>Eurotiomycetes</taxon>
        <taxon>Eurotiomycetidae</taxon>
        <taxon>Eurotiales</taxon>
        <taxon>Aspergillaceae</taxon>
        <taxon>Aspergillus</taxon>
        <taxon>Aspergillus subgen. Circumdati</taxon>
    </lineage>
</organism>
<dbReference type="GO" id="GO:0031177">
    <property type="term" value="F:phosphopantetheine binding"/>
    <property type="evidence" value="ECO:0007669"/>
    <property type="project" value="TreeGrafter"/>
</dbReference>
<dbReference type="InterPro" id="IPR036736">
    <property type="entry name" value="ACP-like_sf"/>
</dbReference>
<evidence type="ECO:0000256" key="4">
    <source>
        <dbReference type="ARBA" id="ARBA00029454"/>
    </source>
</evidence>
<dbReference type="SUPFAM" id="SSF52777">
    <property type="entry name" value="CoA-dependent acyltransferases"/>
    <property type="match status" value="4"/>
</dbReference>
<dbReference type="SUPFAM" id="SSF47336">
    <property type="entry name" value="ACP-like"/>
    <property type="match status" value="2"/>
</dbReference>
<dbReference type="EMBL" id="KZ825470">
    <property type="protein sequence ID" value="PYI35298.1"/>
    <property type="molecule type" value="Genomic_DNA"/>
</dbReference>
<dbReference type="GO" id="GO:0016874">
    <property type="term" value="F:ligase activity"/>
    <property type="evidence" value="ECO:0007669"/>
    <property type="project" value="UniProtKB-KW"/>
</dbReference>
<dbReference type="Gene3D" id="3.30.559.30">
    <property type="entry name" value="Nonribosomal peptide synthetase, condensation domain"/>
    <property type="match status" value="2"/>
</dbReference>
<evidence type="ECO:0000313" key="7">
    <source>
        <dbReference type="Proteomes" id="UP000248817"/>
    </source>
</evidence>
<dbReference type="InterPro" id="IPR009081">
    <property type="entry name" value="PP-bd_ACP"/>
</dbReference>
<keyword evidence="1" id="KW-0596">Phosphopantetheine</keyword>
<dbReference type="Gene3D" id="3.30.300.30">
    <property type="match status" value="2"/>
</dbReference>
<dbReference type="PANTHER" id="PTHR45527">
    <property type="entry name" value="NONRIBOSOMAL PEPTIDE SYNTHETASE"/>
    <property type="match status" value="1"/>
</dbReference>
<dbReference type="InterPro" id="IPR042099">
    <property type="entry name" value="ANL_N_sf"/>
</dbReference>
<dbReference type="InterPro" id="IPR045851">
    <property type="entry name" value="AMP-bd_C_sf"/>
</dbReference>
<dbReference type="Gene3D" id="1.10.1200.10">
    <property type="entry name" value="ACP-like"/>
    <property type="match status" value="2"/>
</dbReference>
<dbReference type="FunFam" id="3.30.300.30:FF:000015">
    <property type="entry name" value="Nonribosomal peptide synthase SidD"/>
    <property type="match status" value="1"/>
</dbReference>
<evidence type="ECO:0000259" key="5">
    <source>
        <dbReference type="PROSITE" id="PS50075"/>
    </source>
</evidence>
<dbReference type="Pfam" id="PF00550">
    <property type="entry name" value="PP-binding"/>
    <property type="match status" value="2"/>
</dbReference>
<evidence type="ECO:0000313" key="6">
    <source>
        <dbReference type="EMBL" id="PYI35298.1"/>
    </source>
</evidence>
<dbReference type="Gene3D" id="3.40.50.12780">
    <property type="entry name" value="N-terminal domain of ligase-like"/>
    <property type="match status" value="3"/>
</dbReference>
<dbReference type="PROSITE" id="PS00455">
    <property type="entry name" value="AMP_BINDING"/>
    <property type="match status" value="1"/>
</dbReference>
<dbReference type="InterPro" id="IPR000873">
    <property type="entry name" value="AMP-dep_synth/lig_dom"/>
</dbReference>
<dbReference type="Pfam" id="PF00501">
    <property type="entry name" value="AMP-binding"/>
    <property type="match status" value="3"/>
</dbReference>
<dbReference type="CDD" id="cd19545">
    <property type="entry name" value="FUM14_C_NRPS-like"/>
    <property type="match status" value="1"/>
</dbReference>
<accession>A0A2V5IF26</accession>
<evidence type="ECO:0000256" key="2">
    <source>
        <dbReference type="ARBA" id="ARBA00022553"/>
    </source>
</evidence>
<proteinExistence type="inferred from homology"/>
<protein>
    <submittedName>
        <fullName evidence="6">Acetyl-CoA synthetase-like protein</fullName>
    </submittedName>
</protein>
<keyword evidence="3" id="KW-0436">Ligase</keyword>
<gene>
    <name evidence="6" type="ORF">BP00DRAFT_492476</name>
</gene>
<dbReference type="PROSITE" id="PS50075">
    <property type="entry name" value="CARRIER"/>
    <property type="match status" value="2"/>
</dbReference>
<reference evidence="6 7" key="1">
    <citation type="submission" date="2018-02" db="EMBL/GenBank/DDBJ databases">
        <title>The genomes of Aspergillus section Nigri reveals drivers in fungal speciation.</title>
        <authorList>
            <consortium name="DOE Joint Genome Institute"/>
            <person name="Vesth T.C."/>
            <person name="Nybo J."/>
            <person name="Theobald S."/>
            <person name="Brandl J."/>
            <person name="Frisvad J.C."/>
            <person name="Nielsen K.F."/>
            <person name="Lyhne E.K."/>
            <person name="Kogle M.E."/>
            <person name="Kuo A."/>
            <person name="Riley R."/>
            <person name="Clum A."/>
            <person name="Nolan M."/>
            <person name="Lipzen A."/>
            <person name="Salamov A."/>
            <person name="Henrissat B."/>
            <person name="Wiebenga A."/>
            <person name="De vries R.P."/>
            <person name="Grigoriev I.V."/>
            <person name="Mortensen U.H."/>
            <person name="Andersen M.R."/>
            <person name="Baker S.E."/>
        </authorList>
    </citation>
    <scope>NUCLEOTIDE SEQUENCE [LARGE SCALE GENOMIC DNA]</scope>
    <source>
        <strain evidence="6 7">CBS 114.80</strain>
    </source>
</reference>
<name>A0A2V5IF26_9EURO</name>
<keyword evidence="7" id="KW-1185">Reference proteome</keyword>
<evidence type="ECO:0000256" key="1">
    <source>
        <dbReference type="ARBA" id="ARBA00022450"/>
    </source>
</evidence>
<dbReference type="Proteomes" id="UP000248817">
    <property type="component" value="Unassembled WGS sequence"/>
</dbReference>
<dbReference type="Gene3D" id="3.30.559.10">
    <property type="entry name" value="Chloramphenicol acetyltransferase-like domain"/>
    <property type="match status" value="3"/>
</dbReference>
<keyword evidence="2" id="KW-0597">Phosphoprotein</keyword>
<sequence>MAELRTSTHEVSLPRLQDDEASLLLQAALAILSASSTGDERVHYHTAYGEGLRGLVEFDINWEGTVDALRRKVQHTQPVSRQYPSKDDDSHLRQSGPFDSVLLVQSISTAQEEELESYSLRVCWQIQESLLDIILVFDRLAQDEIQIERIGRQLGSLVARMTEIDPGSTLLLELPMASQQDLDEIWSWNSAVPEPCRMAIPQLIQAHVKARPDALAICAWDGKLTYQQLDILSTKLASILLAKGAGARSILPLCFEKSKWMVVGVLAVIKCGAACVALDTELPEARLNLIVQQVQPCLILSSVHAQALASRLTDGRVLVVGDEIMLDPVSDTLHDLACHAIDPSSPLYISFTSGSTGIPKGAVISHSNFASAVLHVGDYLGFGPGARVFDFAPYPFDLAWSNVLHTLCGGGCLCIPTRHDCQEDLTRTIAQFQANLINITSSAIRLIDPHRTSLRTVLLGGEPPAPDVVARWAPRVRLLNTYGSAECPSKCTVTQLHEGPGPVSMGTGSIGELWVEGPVVGQGYLNNPEKTTAIFTETPTWLSAGSSTTPGRTGRLYRTGDLVQYRSDGSLTFIGRKDQMAKVRGQRVELGEVEHHLGRHLPTLPDVSVIVEVITPRDDQTSPVLVACFGTWQLESDDLKSVLSPFIEEMETELRRTLPPYMLPSHYIVLAEIPTTATGKLDRRRLRQYGSSLTREALAAHDPFRHIATPLVTRMERVLQQLLADTLNLDATKIGGTDSFYRLGGTSIAAIHLVSVARSRGLALSVSDILKTPRLCDLARCLRPCEDTTSMVAPFSLLPGAQDASSVQQSVASLCHAPVGQIEDSLPCTPLQEGLMVLTAENKNAYVARYLFTIAPGTDVERLYRAWCTVVARVPILRTRIVDLPGHGLVQAIVDEAPTWTWIEESLNAFLQHDRRFTMGLGERLSQFHVLSDAGTPANLVWTIHHALFDAWSMDLILKKVECVYHGVTPGETFPLHVLVKHTLDTDPEACRHFWTAQFAECEAEVYPPLPSPGYRPRSTQTTGEVRKTLCWKLKDYTPSTYIRAALSILISSYSHTDEALFGAVVSGRQSSVHGIENVAGPTIATVPLRIRFEKTDTVESLLQRIQQQAIDMIPFEQTGLQKIRRLGPDAARGCQFQTLLVVQPAAKESQDGNPPIMKVWDSARAAEGLTAFNSYATAIECLLQPDGVSLRAGFDHNIIEPDQAERMLDQLAHVLQRLMTAAPMSTVAEINTISEKDEADIWSWNAEVPRRLDVSTSGVMMDAFQKHQPDSSAVCAWDMNFTYQELNEHTHCLASRLPASGFRPGDTAILCFEKSKWMPVAMLASIKAGGVSVALDITQPQERLQSIGVVLTHSNMASALEHLTKGLGFTTSTRVLDFSSHAFDAFWINTLMPLYVGGCVCIPSDEERLNGLEAAINRMQATFTFLPPSLVRYLDPEKVPSLRGLYLVGECATTDLLQAWSATTNVQIAYGPAECTVMSIKTDNSMRRTNPSTVGRGIAAVPWVVSTDDPARLVPLGAVGELWIEGPLVGEGYLNDPAKSAAAFVENPAWLLNGSAGVPGRTGRLYRTGDLVRYNADGSLVFLGRKDLQAKIRGQRVELAEVELHVARSLKMVAPVSISSAVVVAKLSVASRLVRHTSQKVRSKIGKLLPSFMVPSVYVAVEELPLTATGKLDRRKLQETAAGMSQSELVVEMDDIKDLRVEALSSAESIIQEAWGEVLSLPPGKVPVNVPFMRLGGDSITAMRVSSKCRARGLAITVGAILGGQSIEQIAEAHYNSEAENEKPQGSKEQTHMFGARASSENGPYMAHLIFEVKSTNDEALSRLQALSAWQKVVAHHSILRTVIRRESTGELRQVVQTSAAMQIDDYSCRFLPSWSFRTHDDPRRLLVTFEIHHALMDGLSMVRFRQDLAAAYSNEQMQPIAAAFEDLIGPILQREQCPRALGFWTRHLEKSWVPSLLPSDPGRPMSVQTARKKSYTLPIMNSLQKRSREESTTPRSMVLAGWASAVGHQLGRQTVAFGVVAAGRHGIPEGVAGLEIEEISRTIQKEMAEAVTYEGCSLDAIQHVVTGGQPLFNSVVNYRRFDTVAQNARRSVEFKTESIRDLWAYGYFLGVEEVEDRLQVDFQWYEGRVNEACALRLLGMFIDSLGKLARQG</sequence>
<dbReference type="GO" id="GO:0043041">
    <property type="term" value="P:amino acid activation for nonribosomal peptide biosynthetic process"/>
    <property type="evidence" value="ECO:0007669"/>
    <property type="project" value="TreeGrafter"/>
</dbReference>
<evidence type="ECO:0000256" key="3">
    <source>
        <dbReference type="ARBA" id="ARBA00022598"/>
    </source>
</evidence>
<dbReference type="Pfam" id="PF00668">
    <property type="entry name" value="Condensation"/>
    <property type="match status" value="2"/>
</dbReference>
<dbReference type="GO" id="GO:0044550">
    <property type="term" value="P:secondary metabolite biosynthetic process"/>
    <property type="evidence" value="ECO:0007669"/>
    <property type="project" value="TreeGrafter"/>
</dbReference>
<dbReference type="SUPFAM" id="SSF56801">
    <property type="entry name" value="Acetyl-CoA synthetase-like"/>
    <property type="match status" value="2"/>
</dbReference>
<feature type="domain" description="Carrier" evidence="5">
    <location>
        <begin position="1703"/>
        <end position="1779"/>
    </location>
</feature>